<name>A0A840U6X1_9GAMM</name>
<proteinExistence type="predicted"/>
<dbReference type="Pfam" id="PF00535">
    <property type="entry name" value="Glycos_transf_2"/>
    <property type="match status" value="1"/>
</dbReference>
<organism evidence="2 3">
    <name type="scientific">Marinobacter oulmenensis</name>
    <dbReference type="NCBI Taxonomy" id="643747"/>
    <lineage>
        <taxon>Bacteria</taxon>
        <taxon>Pseudomonadati</taxon>
        <taxon>Pseudomonadota</taxon>
        <taxon>Gammaproteobacteria</taxon>
        <taxon>Pseudomonadales</taxon>
        <taxon>Marinobacteraceae</taxon>
        <taxon>Marinobacter</taxon>
    </lineage>
</organism>
<protein>
    <submittedName>
        <fullName evidence="2">Glycosyltransferase involved in cell wall biosynthesis</fullName>
    </submittedName>
</protein>
<keyword evidence="2" id="KW-0808">Transferase</keyword>
<dbReference type="EMBL" id="JACHFE010000002">
    <property type="protein sequence ID" value="MBB5320692.1"/>
    <property type="molecule type" value="Genomic_DNA"/>
</dbReference>
<dbReference type="InterPro" id="IPR001173">
    <property type="entry name" value="Glyco_trans_2-like"/>
</dbReference>
<accession>A0A840U6X1</accession>
<comment type="caution">
    <text evidence="2">The sequence shown here is derived from an EMBL/GenBank/DDBJ whole genome shotgun (WGS) entry which is preliminary data.</text>
</comment>
<dbReference type="GO" id="GO:0016740">
    <property type="term" value="F:transferase activity"/>
    <property type="evidence" value="ECO:0007669"/>
    <property type="project" value="UniProtKB-KW"/>
</dbReference>
<evidence type="ECO:0000259" key="1">
    <source>
        <dbReference type="Pfam" id="PF00535"/>
    </source>
</evidence>
<evidence type="ECO:0000313" key="3">
    <source>
        <dbReference type="Proteomes" id="UP000591735"/>
    </source>
</evidence>
<keyword evidence="3" id="KW-1185">Reference proteome</keyword>
<dbReference type="InterPro" id="IPR029044">
    <property type="entry name" value="Nucleotide-diphossugar_trans"/>
</dbReference>
<dbReference type="SUPFAM" id="SSF53448">
    <property type="entry name" value="Nucleotide-diphospho-sugar transferases"/>
    <property type="match status" value="1"/>
</dbReference>
<reference evidence="2 3" key="1">
    <citation type="submission" date="2020-08" db="EMBL/GenBank/DDBJ databases">
        <title>Genomic Encyclopedia of Type Strains, Phase IV (KMG-IV): sequencing the most valuable type-strain genomes for metagenomic binning, comparative biology and taxonomic classification.</title>
        <authorList>
            <person name="Goeker M."/>
        </authorList>
    </citation>
    <scope>NUCLEOTIDE SEQUENCE [LARGE SCALE GENOMIC DNA]</scope>
    <source>
        <strain evidence="2 3">DSM 22359</strain>
    </source>
</reference>
<dbReference type="Gene3D" id="3.90.550.10">
    <property type="entry name" value="Spore Coat Polysaccharide Biosynthesis Protein SpsA, Chain A"/>
    <property type="match status" value="1"/>
</dbReference>
<dbReference type="Proteomes" id="UP000591735">
    <property type="component" value="Unassembled WGS sequence"/>
</dbReference>
<dbReference type="CDD" id="cd00761">
    <property type="entry name" value="Glyco_tranf_GTA_type"/>
    <property type="match status" value="1"/>
</dbReference>
<gene>
    <name evidence="2" type="ORF">HNR38_001164</name>
</gene>
<sequence>MRTVTIIIPTYNRLQDLLLTLPQVVAIMDENCELIVFDQSNSYAPEEYQQQLDGILGRVNARYVHCRIPSLPLAWNTAAKLATGEIVLFLDDDIDIHDNLIDIHRQHYEEKPDIVGVAGAYYAGSENRPWIPSERNGRAVTLAGVNCSFRRQVFLDAGSVSSFIKPFAPIDWEIAEHVSDHFGRLAVGADARVFHRAPAEGGCENQAARGIDWYYGSYHNHILWALHRRYPQKLIHFPRHFYVLMKYCLPGRQLLLTKAYWTGAVIRALKDAGRTYRQDGKKRRHDTITDSDAYRIVAQYQHQSS</sequence>
<feature type="domain" description="Glycosyltransferase 2-like" evidence="1">
    <location>
        <begin position="5"/>
        <end position="168"/>
    </location>
</feature>
<dbReference type="RefSeq" id="WP_183700699.1">
    <property type="nucleotide sequence ID" value="NZ_JACHFE010000002.1"/>
</dbReference>
<dbReference type="AlphaFoldDB" id="A0A840U6X1"/>
<evidence type="ECO:0000313" key="2">
    <source>
        <dbReference type="EMBL" id="MBB5320692.1"/>
    </source>
</evidence>